<feature type="domain" description="Rhodanese" evidence="2">
    <location>
        <begin position="54"/>
        <end position="135"/>
    </location>
</feature>
<keyword evidence="1" id="KW-0472">Membrane</keyword>
<dbReference type="PANTHER" id="PTHR43031:SF16">
    <property type="entry name" value="OXIDOREDUCTASE"/>
    <property type="match status" value="1"/>
</dbReference>
<evidence type="ECO:0000259" key="2">
    <source>
        <dbReference type="PROSITE" id="PS50206"/>
    </source>
</evidence>
<sequence length="144" mass="17119">MDVILLLVSIPAIGFGIYWYFIHIPNYYGYKSSDGKKLSKYLPAKKLLELCNHPNPDIWIIDVREEEYYLLGHIPTAKTFPHHLVEDWYPEIPTNKQLIIYCDLSLKSQNVILFLQQKGYTQMINWGKYKRWKFEEEVVESAVY</sequence>
<organism evidence="3 4">
    <name type="scientific">Ancylomarina longa</name>
    <dbReference type="NCBI Taxonomy" id="2487017"/>
    <lineage>
        <taxon>Bacteria</taxon>
        <taxon>Pseudomonadati</taxon>
        <taxon>Bacteroidota</taxon>
        <taxon>Bacteroidia</taxon>
        <taxon>Marinilabiliales</taxon>
        <taxon>Marinifilaceae</taxon>
        <taxon>Ancylomarina</taxon>
    </lineage>
</organism>
<evidence type="ECO:0000256" key="1">
    <source>
        <dbReference type="SAM" id="Phobius"/>
    </source>
</evidence>
<proteinExistence type="predicted"/>
<name>A0A434AW47_9BACT</name>
<protein>
    <submittedName>
        <fullName evidence="3">Rhodanese-like domain-containing protein</fullName>
    </submittedName>
</protein>
<dbReference type="EMBL" id="RJJX01000007">
    <property type="protein sequence ID" value="RUT78605.1"/>
    <property type="molecule type" value="Genomic_DNA"/>
</dbReference>
<dbReference type="RefSeq" id="WP_127343304.1">
    <property type="nucleotide sequence ID" value="NZ_RJJX01000007.1"/>
</dbReference>
<keyword evidence="1" id="KW-1133">Transmembrane helix</keyword>
<dbReference type="Proteomes" id="UP000282985">
    <property type="component" value="Unassembled WGS sequence"/>
</dbReference>
<dbReference type="Pfam" id="PF00581">
    <property type="entry name" value="Rhodanese"/>
    <property type="match status" value="1"/>
</dbReference>
<dbReference type="CDD" id="cd00158">
    <property type="entry name" value="RHOD"/>
    <property type="match status" value="1"/>
</dbReference>
<dbReference type="PROSITE" id="PS50206">
    <property type="entry name" value="RHODANESE_3"/>
    <property type="match status" value="1"/>
</dbReference>
<keyword evidence="4" id="KW-1185">Reference proteome</keyword>
<keyword evidence="1" id="KW-0812">Transmembrane</keyword>
<dbReference type="SUPFAM" id="SSF52821">
    <property type="entry name" value="Rhodanese/Cell cycle control phosphatase"/>
    <property type="match status" value="1"/>
</dbReference>
<dbReference type="PANTHER" id="PTHR43031">
    <property type="entry name" value="FAD-DEPENDENT OXIDOREDUCTASE"/>
    <property type="match status" value="1"/>
</dbReference>
<dbReference type="SMART" id="SM00450">
    <property type="entry name" value="RHOD"/>
    <property type="match status" value="1"/>
</dbReference>
<gene>
    <name evidence="3" type="ORF">DLK05_07130</name>
</gene>
<dbReference type="InterPro" id="IPR036873">
    <property type="entry name" value="Rhodanese-like_dom_sf"/>
</dbReference>
<dbReference type="InterPro" id="IPR050229">
    <property type="entry name" value="GlpE_sulfurtransferase"/>
</dbReference>
<dbReference type="Gene3D" id="3.40.250.10">
    <property type="entry name" value="Rhodanese-like domain"/>
    <property type="match status" value="1"/>
</dbReference>
<feature type="transmembrane region" description="Helical" evidence="1">
    <location>
        <begin position="6"/>
        <end position="30"/>
    </location>
</feature>
<dbReference type="AlphaFoldDB" id="A0A434AW47"/>
<comment type="caution">
    <text evidence="3">The sequence shown here is derived from an EMBL/GenBank/DDBJ whole genome shotgun (WGS) entry which is preliminary data.</text>
</comment>
<evidence type="ECO:0000313" key="4">
    <source>
        <dbReference type="Proteomes" id="UP000282985"/>
    </source>
</evidence>
<evidence type="ECO:0000313" key="3">
    <source>
        <dbReference type="EMBL" id="RUT78605.1"/>
    </source>
</evidence>
<accession>A0A434AW47</accession>
<dbReference type="InterPro" id="IPR001763">
    <property type="entry name" value="Rhodanese-like_dom"/>
</dbReference>
<reference evidence="3 4" key="1">
    <citation type="submission" date="2018-11" db="EMBL/GenBank/DDBJ databases">
        <title>Parancylomarina longa gen. nov., sp. nov., isolated from sediments of southern Okinawa.</title>
        <authorList>
            <person name="Fu T."/>
        </authorList>
    </citation>
    <scope>NUCLEOTIDE SEQUENCE [LARGE SCALE GENOMIC DNA]</scope>
    <source>
        <strain evidence="3 4">T3-2 S1-C</strain>
    </source>
</reference>
<dbReference type="OrthoDB" id="9808735at2"/>